<reference evidence="3 4" key="1">
    <citation type="submission" date="2024-10" db="EMBL/GenBank/DDBJ databases">
        <title>The Natural Products Discovery Center: Release of the First 8490 Sequenced Strains for Exploring Actinobacteria Biosynthetic Diversity.</title>
        <authorList>
            <person name="Kalkreuter E."/>
            <person name="Kautsar S.A."/>
            <person name="Yang D."/>
            <person name="Bader C.D."/>
            <person name="Teijaro C.N."/>
            <person name="Fluegel L."/>
            <person name="Davis C.M."/>
            <person name="Simpson J.R."/>
            <person name="Lauterbach L."/>
            <person name="Steele A.D."/>
            <person name="Gui C."/>
            <person name="Meng S."/>
            <person name="Li G."/>
            <person name="Viehrig K."/>
            <person name="Ye F."/>
            <person name="Su P."/>
            <person name="Kiefer A.F."/>
            <person name="Nichols A."/>
            <person name="Cepeda A.J."/>
            <person name="Yan W."/>
            <person name="Fan B."/>
            <person name="Jiang Y."/>
            <person name="Adhikari A."/>
            <person name="Zheng C.-J."/>
            <person name="Schuster L."/>
            <person name="Cowan T.M."/>
            <person name="Smanski M.J."/>
            <person name="Chevrette M.G."/>
            <person name="De Carvalho L.P.S."/>
            <person name="Shen B."/>
        </authorList>
    </citation>
    <scope>NUCLEOTIDE SEQUENCE [LARGE SCALE GENOMIC DNA]</scope>
    <source>
        <strain evidence="3 4">NPDC012605</strain>
    </source>
</reference>
<evidence type="ECO:0000313" key="4">
    <source>
        <dbReference type="Proteomes" id="UP001602370"/>
    </source>
</evidence>
<protein>
    <submittedName>
        <fullName evidence="3">Uncharacterized protein</fullName>
    </submittedName>
</protein>
<sequence>MTQNGQGPEPQYPAVPPAQNAQGGAQPYGGAWGPAGAAPGGQPLPPAQPLPPEASPGGAADMQSTQYLPPVPPPQPGYGYPGPGAPGGADMQATQHMAPVPGGMPPVAPVQGGMPPVPGGMPQAPGQQPGYGYPQQAPGGMPQAGQRPGYGYPPPAGDMQATQHIAPVPPQPGGGAQTQFLGTGSLQAQGPGPAGASDATQYIAPVPAQEPGERQPPAEFDNLFRTEAPRAPQAPQQPHAQAYQQPAPAPYQQQHQPPQHQQHHQPPAPPQQYAYEGAYYDDGADPEPPRRKSPVALIAAVVVGCAVVGLGAGALLSGGDEDKDPKKGSQNVAESSAAPSGEASTAPTEKPADPAEPQAQELSKLLATSSDSRNTVISSVAAIEQCKNLDKAASDLRGAAEQRRSLVTKLQSLSVDKIPDNPALTAALTKAWQASASADDHYAAWADQMKDKKACKGGKARTTNHKAAANAKSGEATAAKKQAASLWNPTATKYGLEKRTYTQL</sequence>
<organism evidence="3 4">
    <name type="scientific">Streptomyces flavochromogenes</name>
    <dbReference type="NCBI Taxonomy" id="68199"/>
    <lineage>
        <taxon>Bacteria</taxon>
        <taxon>Bacillati</taxon>
        <taxon>Actinomycetota</taxon>
        <taxon>Actinomycetes</taxon>
        <taxon>Kitasatosporales</taxon>
        <taxon>Streptomycetaceae</taxon>
        <taxon>Streptomyces</taxon>
    </lineage>
</organism>
<keyword evidence="2" id="KW-0472">Membrane</keyword>
<keyword evidence="2" id="KW-1133">Transmembrane helix</keyword>
<evidence type="ECO:0000256" key="2">
    <source>
        <dbReference type="SAM" id="Phobius"/>
    </source>
</evidence>
<name>A0ABW6Y0P1_9ACTN</name>
<dbReference type="Proteomes" id="UP001602370">
    <property type="component" value="Unassembled WGS sequence"/>
</dbReference>
<feature type="compositionally biased region" description="Pro residues" evidence="1">
    <location>
        <begin position="42"/>
        <end position="54"/>
    </location>
</feature>
<feature type="compositionally biased region" description="Low complexity" evidence="1">
    <location>
        <begin position="109"/>
        <end position="146"/>
    </location>
</feature>
<dbReference type="RefSeq" id="WP_388310622.1">
    <property type="nucleotide sequence ID" value="NZ_JBIBDZ010000012.1"/>
</dbReference>
<feature type="compositionally biased region" description="Low complexity" evidence="1">
    <location>
        <begin position="231"/>
        <end position="260"/>
    </location>
</feature>
<evidence type="ECO:0000256" key="1">
    <source>
        <dbReference type="SAM" id="MobiDB-lite"/>
    </source>
</evidence>
<comment type="caution">
    <text evidence="3">The sequence shown here is derived from an EMBL/GenBank/DDBJ whole genome shotgun (WGS) entry which is preliminary data.</text>
</comment>
<accession>A0ABW6Y0P1</accession>
<keyword evidence="2" id="KW-0812">Transmembrane</keyword>
<keyword evidence="4" id="KW-1185">Reference proteome</keyword>
<feature type="region of interest" description="Disordered" evidence="1">
    <location>
        <begin position="313"/>
        <end position="370"/>
    </location>
</feature>
<dbReference type="EMBL" id="JBIBDZ010000012">
    <property type="protein sequence ID" value="MFF5923157.1"/>
    <property type="molecule type" value="Genomic_DNA"/>
</dbReference>
<feature type="region of interest" description="Disordered" evidence="1">
    <location>
        <begin position="456"/>
        <end position="478"/>
    </location>
</feature>
<feature type="compositionally biased region" description="Low complexity" evidence="1">
    <location>
        <begin position="271"/>
        <end position="281"/>
    </location>
</feature>
<proteinExistence type="predicted"/>
<feature type="compositionally biased region" description="Low complexity" evidence="1">
    <location>
        <begin position="333"/>
        <end position="348"/>
    </location>
</feature>
<feature type="region of interest" description="Disordered" evidence="1">
    <location>
        <begin position="1"/>
        <end position="291"/>
    </location>
</feature>
<feature type="transmembrane region" description="Helical" evidence="2">
    <location>
        <begin position="295"/>
        <end position="317"/>
    </location>
</feature>
<gene>
    <name evidence="3" type="ORF">ACFY8C_33295</name>
</gene>
<evidence type="ECO:0000313" key="3">
    <source>
        <dbReference type="EMBL" id="MFF5923157.1"/>
    </source>
</evidence>